<evidence type="ECO:0000256" key="1">
    <source>
        <dbReference type="SAM" id="MobiDB-lite"/>
    </source>
</evidence>
<accession>A0A0A8ZNK5</accession>
<name>A0A0A8ZNK5_ARUDO</name>
<dbReference type="AlphaFoldDB" id="A0A0A8ZNK5"/>
<feature type="compositionally biased region" description="Basic and acidic residues" evidence="1">
    <location>
        <begin position="1"/>
        <end position="19"/>
    </location>
</feature>
<feature type="region of interest" description="Disordered" evidence="1">
    <location>
        <begin position="1"/>
        <end position="21"/>
    </location>
</feature>
<dbReference type="EMBL" id="GBRH01258632">
    <property type="protein sequence ID" value="JAD39263.1"/>
    <property type="molecule type" value="Transcribed_RNA"/>
</dbReference>
<evidence type="ECO:0000313" key="2">
    <source>
        <dbReference type="EMBL" id="JAD39263.1"/>
    </source>
</evidence>
<organism evidence="2">
    <name type="scientific">Arundo donax</name>
    <name type="common">Giant reed</name>
    <name type="synonym">Donax arundinaceus</name>
    <dbReference type="NCBI Taxonomy" id="35708"/>
    <lineage>
        <taxon>Eukaryota</taxon>
        <taxon>Viridiplantae</taxon>
        <taxon>Streptophyta</taxon>
        <taxon>Embryophyta</taxon>
        <taxon>Tracheophyta</taxon>
        <taxon>Spermatophyta</taxon>
        <taxon>Magnoliopsida</taxon>
        <taxon>Liliopsida</taxon>
        <taxon>Poales</taxon>
        <taxon>Poaceae</taxon>
        <taxon>PACMAD clade</taxon>
        <taxon>Arundinoideae</taxon>
        <taxon>Arundineae</taxon>
        <taxon>Arundo</taxon>
    </lineage>
</organism>
<protein>
    <submittedName>
        <fullName evidence="2">Uncharacterized protein</fullName>
    </submittedName>
</protein>
<reference evidence="2" key="2">
    <citation type="journal article" date="2015" name="Data Brief">
        <title>Shoot transcriptome of the giant reed, Arundo donax.</title>
        <authorList>
            <person name="Barrero R.A."/>
            <person name="Guerrero F.D."/>
            <person name="Moolhuijzen P."/>
            <person name="Goolsby J.A."/>
            <person name="Tidwell J."/>
            <person name="Bellgard S.E."/>
            <person name="Bellgard M.I."/>
        </authorList>
    </citation>
    <scope>NUCLEOTIDE SEQUENCE</scope>
    <source>
        <tissue evidence="2">Shoot tissue taken approximately 20 cm above the soil surface</tissue>
    </source>
</reference>
<reference evidence="2" key="1">
    <citation type="submission" date="2014-09" db="EMBL/GenBank/DDBJ databases">
        <authorList>
            <person name="Magalhaes I.L.F."/>
            <person name="Oliveira U."/>
            <person name="Santos F.R."/>
            <person name="Vidigal T.H.D.A."/>
            <person name="Brescovit A.D."/>
            <person name="Santos A.J."/>
        </authorList>
    </citation>
    <scope>NUCLEOTIDE SEQUENCE</scope>
    <source>
        <tissue evidence="2">Shoot tissue taken approximately 20 cm above the soil surface</tissue>
    </source>
</reference>
<proteinExistence type="predicted"/>
<sequence length="49" mass="5649">MHADRALEVEEEVEQRPEQNTHGMQWVSHASSHLFIDHAPKLQPCTQSL</sequence>